<protein>
    <submittedName>
        <fullName evidence="2">Uncharacterized protein</fullName>
    </submittedName>
</protein>
<dbReference type="EMBL" id="BGZK01000970">
    <property type="protein sequence ID" value="GBP66869.1"/>
    <property type="molecule type" value="Genomic_DNA"/>
</dbReference>
<evidence type="ECO:0000256" key="1">
    <source>
        <dbReference type="SAM" id="MobiDB-lite"/>
    </source>
</evidence>
<name>A0A4C1XX69_EUMVA</name>
<evidence type="ECO:0000313" key="2">
    <source>
        <dbReference type="EMBL" id="GBP66869.1"/>
    </source>
</evidence>
<dbReference type="Proteomes" id="UP000299102">
    <property type="component" value="Unassembled WGS sequence"/>
</dbReference>
<accession>A0A4C1XX69</accession>
<dbReference type="AlphaFoldDB" id="A0A4C1XX69"/>
<reference evidence="2 3" key="1">
    <citation type="journal article" date="2019" name="Commun. Biol.">
        <title>The bagworm genome reveals a unique fibroin gene that provides high tensile strength.</title>
        <authorList>
            <person name="Kono N."/>
            <person name="Nakamura H."/>
            <person name="Ohtoshi R."/>
            <person name="Tomita M."/>
            <person name="Numata K."/>
            <person name="Arakawa K."/>
        </authorList>
    </citation>
    <scope>NUCLEOTIDE SEQUENCE [LARGE SCALE GENOMIC DNA]</scope>
</reference>
<feature type="region of interest" description="Disordered" evidence="1">
    <location>
        <begin position="1"/>
        <end position="23"/>
    </location>
</feature>
<organism evidence="2 3">
    <name type="scientific">Eumeta variegata</name>
    <name type="common">Bagworm moth</name>
    <name type="synonym">Eumeta japonica</name>
    <dbReference type="NCBI Taxonomy" id="151549"/>
    <lineage>
        <taxon>Eukaryota</taxon>
        <taxon>Metazoa</taxon>
        <taxon>Ecdysozoa</taxon>
        <taxon>Arthropoda</taxon>
        <taxon>Hexapoda</taxon>
        <taxon>Insecta</taxon>
        <taxon>Pterygota</taxon>
        <taxon>Neoptera</taxon>
        <taxon>Endopterygota</taxon>
        <taxon>Lepidoptera</taxon>
        <taxon>Glossata</taxon>
        <taxon>Ditrysia</taxon>
        <taxon>Tineoidea</taxon>
        <taxon>Psychidae</taxon>
        <taxon>Oiketicinae</taxon>
        <taxon>Eumeta</taxon>
    </lineage>
</organism>
<proteinExistence type="predicted"/>
<sequence>MELGIESCIGNESQSGAGPNRGTRIGIEHRTVIATKNYSKIGRYRRRGDLFCVHGNETRKLANLYGCSRIYNNIFAFLSKEGWDKNSARRKREEKLKGNFTFNERLLRGCRTTAGSVCGLNDVHPIVRLDEVDRQIPNSKPRSREPILNASEARERYAKTPPCGILKSLPTLLTNGRDESVDRKILIHPIRDLLCRFANGRRYTVSQKKKA</sequence>
<comment type="caution">
    <text evidence="2">The sequence shown here is derived from an EMBL/GenBank/DDBJ whole genome shotgun (WGS) entry which is preliminary data.</text>
</comment>
<evidence type="ECO:0000313" key="3">
    <source>
        <dbReference type="Proteomes" id="UP000299102"/>
    </source>
</evidence>
<gene>
    <name evidence="2" type="ORF">EVAR_18040_1</name>
</gene>
<keyword evidence="3" id="KW-1185">Reference proteome</keyword>